<dbReference type="RefSeq" id="WP_012198413.1">
    <property type="nucleotide sequence ID" value="NC_010001.1"/>
</dbReference>
<dbReference type="OrthoDB" id="9879627at2"/>
<dbReference type="Proteomes" id="UP000000370">
    <property type="component" value="Chromosome"/>
</dbReference>
<dbReference type="EMBL" id="CP000885">
    <property type="protein sequence ID" value="ABX40770.1"/>
    <property type="molecule type" value="Genomic_DNA"/>
</dbReference>
<evidence type="ECO:0000313" key="1">
    <source>
        <dbReference type="EMBL" id="ABX40770.1"/>
    </source>
</evidence>
<organism evidence="1 2">
    <name type="scientific">Lachnoclostridium phytofermentans (strain ATCC 700394 / DSM 18823 / ISDg)</name>
    <name type="common">Clostridium phytofermentans</name>
    <dbReference type="NCBI Taxonomy" id="357809"/>
    <lineage>
        <taxon>Bacteria</taxon>
        <taxon>Bacillati</taxon>
        <taxon>Bacillota</taxon>
        <taxon>Clostridia</taxon>
        <taxon>Lachnospirales</taxon>
        <taxon>Lachnospiraceae</taxon>
    </lineage>
</organism>
<dbReference type="HOGENOM" id="CLU_1472784_0_0_9"/>
<sequence length="183" mass="20707">MYEWKNKNIKSQFEMQKMVAKNNGVSSFTEEELSALNLKTKNFTSIHDPQVKRLVELAFIRGTLNGLQLADTQSEAVSDDKKSAVVITKQVEVQKAVNEERLYFVACKIRNRQDKVVYTNLMLKARTDAEVESMASSECSIKHQTLIQCKIIKSYGTDTMQFQFGIGTKDQTALAALGKKMLQ</sequence>
<keyword evidence="2" id="KW-1185">Reference proteome</keyword>
<proteinExistence type="predicted"/>
<protein>
    <submittedName>
        <fullName evidence="1">Uncharacterized protein</fullName>
    </submittedName>
</protein>
<accession>A9KHA3</accession>
<gene>
    <name evidence="1" type="ordered locus">Cphy_0383</name>
</gene>
<name>A9KHA3_LACP7</name>
<evidence type="ECO:0000313" key="2">
    <source>
        <dbReference type="Proteomes" id="UP000000370"/>
    </source>
</evidence>
<dbReference type="AlphaFoldDB" id="A9KHA3"/>
<dbReference type="KEGG" id="cpy:Cphy_0383"/>
<reference evidence="2" key="1">
    <citation type="submission" date="2007-11" db="EMBL/GenBank/DDBJ databases">
        <title>Complete genome sequence of Clostridium phytofermentans ISDg.</title>
        <authorList>
            <person name="Leschine S.B."/>
            <person name="Warnick T.A."/>
            <person name="Blanchard J.L."/>
            <person name="Schnell D.J."/>
            <person name="Petit E.L."/>
            <person name="LaTouf W.G."/>
            <person name="Copeland A."/>
            <person name="Lucas S."/>
            <person name="Lapidus A."/>
            <person name="Barry K."/>
            <person name="Glavina del Rio T."/>
            <person name="Dalin E."/>
            <person name="Tice H."/>
            <person name="Pitluck S."/>
            <person name="Kiss H."/>
            <person name="Brettin T."/>
            <person name="Bruce D."/>
            <person name="Detter J.C."/>
            <person name="Han C."/>
            <person name="Kuske C."/>
            <person name="Schmutz J."/>
            <person name="Larimer F."/>
            <person name="Land M."/>
            <person name="Hauser L."/>
            <person name="Kyrpides N."/>
            <person name="Kim E.A."/>
            <person name="Richardson P."/>
        </authorList>
    </citation>
    <scope>NUCLEOTIDE SEQUENCE [LARGE SCALE GENOMIC DNA]</scope>
    <source>
        <strain evidence="2">ATCC 700394 / DSM 18823 / ISDg</strain>
    </source>
</reference>